<dbReference type="PROSITE" id="PS51686">
    <property type="entry name" value="SAM_MT_RSMB_NOP"/>
    <property type="match status" value="1"/>
</dbReference>
<feature type="binding site" evidence="6">
    <location>
        <position position="310"/>
    </location>
    <ligand>
        <name>S-adenosyl-L-methionine</name>
        <dbReference type="ChEBI" id="CHEBI:59789"/>
    </ligand>
</feature>
<protein>
    <submittedName>
        <fullName evidence="8">Ribosomal RNA small subunit methyltransferase B</fullName>
    </submittedName>
</protein>
<comment type="similarity">
    <text evidence="1 6">Belongs to the class I-like SAM-binding methyltransferase superfamily. RsmB/NOP family.</text>
</comment>
<evidence type="ECO:0000259" key="7">
    <source>
        <dbReference type="PROSITE" id="PS51686"/>
    </source>
</evidence>
<reference evidence="8 9" key="1">
    <citation type="submission" date="2015-01" db="EMBL/GenBank/DDBJ databases">
        <title>Genome Sequence of Magnetospirillum magnetotacticum Strain MS-1.</title>
        <authorList>
            <person name="Marinov G.K."/>
            <person name="Smalley M.D."/>
            <person name="DeSalvo G."/>
        </authorList>
    </citation>
    <scope>NUCLEOTIDE SEQUENCE [LARGE SCALE GENOMIC DNA]</scope>
    <source>
        <strain evidence="8 9">MS-1</strain>
    </source>
</reference>
<evidence type="ECO:0000256" key="4">
    <source>
        <dbReference type="ARBA" id="ARBA00022691"/>
    </source>
</evidence>
<evidence type="ECO:0000313" key="8">
    <source>
        <dbReference type="EMBL" id="KIL97697.1"/>
    </source>
</evidence>
<dbReference type="EMBL" id="JXSL01000030">
    <property type="protein sequence ID" value="KIL97697.1"/>
    <property type="molecule type" value="Genomic_DNA"/>
</dbReference>
<dbReference type="GO" id="GO:0008173">
    <property type="term" value="F:RNA methyltransferase activity"/>
    <property type="evidence" value="ECO:0007669"/>
    <property type="project" value="InterPro"/>
</dbReference>
<dbReference type="InterPro" id="IPR001678">
    <property type="entry name" value="MeTrfase_RsmB-F_NOP2_dom"/>
</dbReference>
<dbReference type="FunFam" id="3.40.50.150:FF:000257">
    <property type="entry name" value="16S rRNA methyltransferase"/>
    <property type="match status" value="1"/>
</dbReference>
<feature type="binding site" evidence="6">
    <location>
        <begin position="247"/>
        <end position="253"/>
    </location>
    <ligand>
        <name>S-adenosyl-L-methionine</name>
        <dbReference type="ChEBI" id="CHEBI:59789"/>
    </ligand>
</feature>
<evidence type="ECO:0000256" key="5">
    <source>
        <dbReference type="ARBA" id="ARBA00022884"/>
    </source>
</evidence>
<dbReference type="Pfam" id="PF01189">
    <property type="entry name" value="Methyltr_RsmB-F"/>
    <property type="match status" value="1"/>
</dbReference>
<dbReference type="InterPro" id="IPR018314">
    <property type="entry name" value="RsmB/NOL1/NOP2-like_CS"/>
</dbReference>
<dbReference type="InterPro" id="IPR006027">
    <property type="entry name" value="NusB_RsmB_TIM44"/>
</dbReference>
<organism evidence="8 9">
    <name type="scientific">Paramagnetospirillum magnetotacticum MS-1</name>
    <dbReference type="NCBI Taxonomy" id="272627"/>
    <lineage>
        <taxon>Bacteria</taxon>
        <taxon>Pseudomonadati</taxon>
        <taxon>Pseudomonadota</taxon>
        <taxon>Alphaproteobacteria</taxon>
        <taxon>Rhodospirillales</taxon>
        <taxon>Magnetospirillaceae</taxon>
        <taxon>Paramagnetospirillum</taxon>
    </lineage>
</organism>
<keyword evidence="2 6" id="KW-0489">Methyltransferase</keyword>
<dbReference type="PRINTS" id="PR02008">
    <property type="entry name" value="RCMTFAMILY"/>
</dbReference>
<feature type="binding site" evidence="6">
    <location>
        <position position="294"/>
    </location>
    <ligand>
        <name>S-adenosyl-L-methionine</name>
        <dbReference type="ChEBI" id="CHEBI:59789"/>
    </ligand>
</feature>
<dbReference type="PANTHER" id="PTHR22807:SF61">
    <property type="entry name" value="NOL1_NOP2_SUN FAMILY PROTEIN _ ANTITERMINATION NUSB DOMAIN-CONTAINING PROTEIN"/>
    <property type="match status" value="1"/>
</dbReference>
<dbReference type="Proteomes" id="UP000031971">
    <property type="component" value="Unassembled WGS sequence"/>
</dbReference>
<keyword evidence="5 6" id="KW-0694">RNA-binding</keyword>
<proteinExistence type="inferred from homology"/>
<dbReference type="SUPFAM" id="SSF48013">
    <property type="entry name" value="NusB-like"/>
    <property type="match status" value="1"/>
</dbReference>
<dbReference type="CDD" id="cd02440">
    <property type="entry name" value="AdoMet_MTases"/>
    <property type="match status" value="1"/>
</dbReference>
<dbReference type="STRING" id="272627.CCC_00758"/>
<feature type="active site" description="Nucleophile" evidence="6">
    <location>
        <position position="363"/>
    </location>
</feature>
<sequence length="432" mass="46087">MKRAAHTDNPRAIAVDLLSMVLDKARLLDDVLDDSRLSKLEERDRGFVRMLLGTTLRRLGQIDALIEHCVEKPMRAGAAGAEHALRLGICQLLFLDVAPHAAISTTVDLVKGSKLAGFAKLLNAVLRRLDREGRELVTEQDAGLLNTPEWLWRSWVRAYGEDGARAIAQAHLIEAPVDITVAADPALWAERLEASILATGSLRRAGGGSIAALPGFNEAAWWIQDAAAALPARLLGDVRGKAVADLCAAPGGKALQLAVAGAELTALDRSAKRLVRFTDNLKRLGLKAKVVEADAGAWSPPAPFDAILLDAPCSATGTLRRHPDVARHKNPAEVMKLAGVQARLLRAALPMLKPGGTLVYCTCSLEPEEGPEQIAALLAEGAPLKRVPIRAEEVGGLAQLITADGDLRTLPCHLAELGGMDAFFAARLEKMS</sequence>
<evidence type="ECO:0000256" key="2">
    <source>
        <dbReference type="ARBA" id="ARBA00022603"/>
    </source>
</evidence>
<accession>A0A0C2U878</accession>
<dbReference type="InterPro" id="IPR023267">
    <property type="entry name" value="RCMT"/>
</dbReference>
<feature type="binding site" evidence="6">
    <location>
        <position position="268"/>
    </location>
    <ligand>
        <name>S-adenosyl-L-methionine</name>
        <dbReference type="ChEBI" id="CHEBI:59789"/>
    </ligand>
</feature>
<dbReference type="InterPro" id="IPR029063">
    <property type="entry name" value="SAM-dependent_MTases_sf"/>
</dbReference>
<evidence type="ECO:0000256" key="3">
    <source>
        <dbReference type="ARBA" id="ARBA00022679"/>
    </source>
</evidence>
<comment type="caution">
    <text evidence="8">The sequence shown here is derived from an EMBL/GenBank/DDBJ whole genome shotgun (WGS) entry which is preliminary data.</text>
</comment>
<dbReference type="InterPro" id="IPR049560">
    <property type="entry name" value="MeTrfase_RsmB-F_NOP2_cat"/>
</dbReference>
<dbReference type="PANTHER" id="PTHR22807">
    <property type="entry name" value="NOP2 YEAST -RELATED NOL1/NOP2/FMU SUN DOMAIN-CONTAINING"/>
    <property type="match status" value="1"/>
</dbReference>
<dbReference type="PROSITE" id="PS01153">
    <property type="entry name" value="NOL1_NOP2_SUN"/>
    <property type="match status" value="1"/>
</dbReference>
<dbReference type="GO" id="GO:0001510">
    <property type="term" value="P:RNA methylation"/>
    <property type="evidence" value="ECO:0007669"/>
    <property type="project" value="InterPro"/>
</dbReference>
<dbReference type="OrthoDB" id="9810297at2"/>
<dbReference type="Gene3D" id="1.10.940.10">
    <property type="entry name" value="NusB-like"/>
    <property type="match status" value="1"/>
</dbReference>
<dbReference type="Gene3D" id="3.40.50.150">
    <property type="entry name" value="Vaccinia Virus protein VP39"/>
    <property type="match status" value="1"/>
</dbReference>
<dbReference type="Pfam" id="PF01029">
    <property type="entry name" value="NusB"/>
    <property type="match status" value="1"/>
</dbReference>
<evidence type="ECO:0000256" key="1">
    <source>
        <dbReference type="ARBA" id="ARBA00007494"/>
    </source>
</evidence>
<keyword evidence="3 6" id="KW-0808">Transferase</keyword>
<evidence type="ECO:0000313" key="9">
    <source>
        <dbReference type="Proteomes" id="UP000031971"/>
    </source>
</evidence>
<dbReference type="AlphaFoldDB" id="A0A0C2U878"/>
<name>A0A0C2U878_PARME</name>
<dbReference type="GO" id="GO:0003723">
    <property type="term" value="F:RNA binding"/>
    <property type="evidence" value="ECO:0007669"/>
    <property type="project" value="UniProtKB-UniRule"/>
</dbReference>
<dbReference type="GO" id="GO:0006355">
    <property type="term" value="P:regulation of DNA-templated transcription"/>
    <property type="evidence" value="ECO:0007669"/>
    <property type="project" value="InterPro"/>
</dbReference>
<dbReference type="RefSeq" id="WP_009871210.1">
    <property type="nucleotide sequence ID" value="NZ_JXSL01000030.1"/>
</dbReference>
<keyword evidence="4 6" id="KW-0949">S-adenosyl-L-methionine</keyword>
<feature type="domain" description="SAM-dependent MTase RsmB/NOP-type" evidence="7">
    <location>
        <begin position="139"/>
        <end position="431"/>
    </location>
</feature>
<keyword evidence="9" id="KW-1185">Reference proteome</keyword>
<dbReference type="InterPro" id="IPR035926">
    <property type="entry name" value="NusB-like_sf"/>
</dbReference>
<dbReference type="SUPFAM" id="SSF53335">
    <property type="entry name" value="S-adenosyl-L-methionine-dependent methyltransferases"/>
    <property type="match status" value="1"/>
</dbReference>
<evidence type="ECO:0000256" key="6">
    <source>
        <dbReference type="PROSITE-ProRule" id="PRU01023"/>
    </source>
</evidence>
<gene>
    <name evidence="8" type="ORF">CCC_00758</name>
</gene>